<comment type="catalytic activity">
    <reaction evidence="12">
        <text>D-fructose + ATP = D-fructose 6-phosphate + ADP + H(+)</text>
        <dbReference type="Rhea" id="RHEA:16125"/>
        <dbReference type="ChEBI" id="CHEBI:15378"/>
        <dbReference type="ChEBI" id="CHEBI:30616"/>
        <dbReference type="ChEBI" id="CHEBI:37721"/>
        <dbReference type="ChEBI" id="CHEBI:61527"/>
        <dbReference type="ChEBI" id="CHEBI:456216"/>
        <dbReference type="EC" id="2.7.1.4"/>
    </reaction>
</comment>
<evidence type="ECO:0000256" key="11">
    <source>
        <dbReference type="ARBA" id="ARBA00038887"/>
    </source>
</evidence>
<comment type="similarity">
    <text evidence="2">Belongs to the ROK (NagC/XylR) family.</text>
</comment>
<name>K8EM48_CARML</name>
<dbReference type="Proteomes" id="UP000000212">
    <property type="component" value="Chromosome"/>
</dbReference>
<evidence type="ECO:0000256" key="1">
    <source>
        <dbReference type="ARBA" id="ARBA00001946"/>
    </source>
</evidence>
<dbReference type="STRING" id="1234679.BN424_3572"/>
<keyword evidence="15" id="KW-1185">Reference proteome</keyword>
<proteinExistence type="inferred from homology"/>
<protein>
    <recommendedName>
        <fullName evidence="13">Fructokinase</fullName>
        <ecNumber evidence="11">2.7.1.4</ecNumber>
    </recommendedName>
</protein>
<evidence type="ECO:0000256" key="12">
    <source>
        <dbReference type="ARBA" id="ARBA00048451"/>
    </source>
</evidence>
<dbReference type="InterPro" id="IPR000600">
    <property type="entry name" value="ROK"/>
</dbReference>
<dbReference type="EMBL" id="HE999757">
    <property type="protein sequence ID" value="CCO12978.2"/>
    <property type="molecule type" value="Genomic_DNA"/>
</dbReference>
<keyword evidence="9" id="KW-0460">Magnesium</keyword>
<dbReference type="OrthoDB" id="9783435at2"/>
<comment type="cofactor">
    <cofactor evidence="1">
        <name>Mg(2+)</name>
        <dbReference type="ChEBI" id="CHEBI:18420"/>
    </cofactor>
</comment>
<dbReference type="PANTHER" id="PTHR42742:SF3">
    <property type="entry name" value="FRUCTOKINASE"/>
    <property type="match status" value="1"/>
</dbReference>
<dbReference type="CDD" id="cd24067">
    <property type="entry name" value="ASKHA_NBD_ROK_BsFRK-like"/>
    <property type="match status" value="1"/>
</dbReference>
<evidence type="ECO:0000256" key="13">
    <source>
        <dbReference type="ARBA" id="ARBA00074653"/>
    </source>
</evidence>
<dbReference type="eggNOG" id="COG1940">
    <property type="taxonomic scope" value="Bacteria"/>
</dbReference>
<keyword evidence="7" id="KW-0862">Zinc</keyword>
<accession>K8EM48</accession>
<evidence type="ECO:0000256" key="4">
    <source>
        <dbReference type="ARBA" id="ARBA00022723"/>
    </source>
</evidence>
<evidence type="ECO:0000313" key="14">
    <source>
        <dbReference type="EMBL" id="CCO12978.2"/>
    </source>
</evidence>
<dbReference type="InterPro" id="IPR043129">
    <property type="entry name" value="ATPase_NBD"/>
</dbReference>
<dbReference type="EC" id="2.7.1.4" evidence="11"/>
<evidence type="ECO:0000256" key="5">
    <source>
        <dbReference type="ARBA" id="ARBA00022741"/>
    </source>
</evidence>
<dbReference type="AlphaFoldDB" id="K8EM48"/>
<dbReference type="SUPFAM" id="SSF53067">
    <property type="entry name" value="Actin-like ATPase domain"/>
    <property type="match status" value="1"/>
</dbReference>
<dbReference type="Gene3D" id="3.30.420.40">
    <property type="match status" value="2"/>
</dbReference>
<keyword evidence="5" id="KW-0547">Nucleotide-binding</keyword>
<evidence type="ECO:0000256" key="9">
    <source>
        <dbReference type="ARBA" id="ARBA00022842"/>
    </source>
</evidence>
<evidence type="ECO:0000256" key="6">
    <source>
        <dbReference type="ARBA" id="ARBA00022777"/>
    </source>
</evidence>
<reference evidence="15" key="1">
    <citation type="journal article" date="2013" name="Genome Announc.">
        <title>Complete Chromosome Sequence of Carnobacterium maltaromaticum LMA 28.</title>
        <authorList>
            <person name="Cailliez-Grimal C."/>
            <person name="Chaillou S."/>
            <person name="Anba-Mondoloni J."/>
            <person name="Loux V."/>
            <person name="Afzal M.I."/>
            <person name="Rahman A."/>
            <person name="Kergourlay G."/>
            <person name="Champomier-Verges M.C."/>
            <person name="Zagorec M."/>
            <person name="Dalgaard P."/>
            <person name="Leisner J.J."/>
            <person name="Prevost H."/>
            <person name="Revol-Junelles A.M."/>
            <person name="Borges F."/>
        </authorList>
    </citation>
    <scope>NUCLEOTIDE SEQUENCE</scope>
    <source>
        <strain evidence="15">LMA28</strain>
    </source>
</reference>
<dbReference type="InterPro" id="IPR054618">
    <property type="entry name" value="ScrK"/>
</dbReference>
<dbReference type="GO" id="GO:0046872">
    <property type="term" value="F:metal ion binding"/>
    <property type="evidence" value="ECO:0007669"/>
    <property type="project" value="UniProtKB-KW"/>
</dbReference>
<dbReference type="PANTHER" id="PTHR42742">
    <property type="entry name" value="TRANSCRIPTIONAL REPRESSOR MPRA"/>
    <property type="match status" value="1"/>
</dbReference>
<dbReference type="NCBIfam" id="NF045550">
    <property type="entry name" value="FrctkaseScrK"/>
    <property type="match status" value="1"/>
</dbReference>
<dbReference type="Pfam" id="PF00480">
    <property type="entry name" value="ROK"/>
    <property type="match status" value="1"/>
</dbReference>
<keyword evidence="8" id="KW-0067">ATP-binding</keyword>
<keyword evidence="10" id="KW-0119">Carbohydrate metabolism</keyword>
<evidence type="ECO:0000256" key="3">
    <source>
        <dbReference type="ARBA" id="ARBA00022679"/>
    </source>
</evidence>
<dbReference type="GO" id="GO:0008865">
    <property type="term" value="F:fructokinase activity"/>
    <property type="evidence" value="ECO:0007669"/>
    <property type="project" value="UniProtKB-EC"/>
</dbReference>
<dbReference type="InterPro" id="IPR051804">
    <property type="entry name" value="Carb_Metab_Reg_Kinase/Isom"/>
</dbReference>
<evidence type="ECO:0000256" key="10">
    <source>
        <dbReference type="ARBA" id="ARBA00023277"/>
    </source>
</evidence>
<organism evidence="14 15">
    <name type="scientific">Carnobacterium maltaromaticum LMA28</name>
    <dbReference type="NCBI Taxonomy" id="1234679"/>
    <lineage>
        <taxon>Bacteria</taxon>
        <taxon>Bacillati</taxon>
        <taxon>Bacillota</taxon>
        <taxon>Bacilli</taxon>
        <taxon>Lactobacillales</taxon>
        <taxon>Carnobacteriaceae</taxon>
        <taxon>Carnobacterium</taxon>
    </lineage>
</organism>
<evidence type="ECO:0000256" key="2">
    <source>
        <dbReference type="ARBA" id="ARBA00006479"/>
    </source>
</evidence>
<dbReference type="KEGG" id="cml:BN424_3572"/>
<gene>
    <name evidence="14" type="primary">scrK</name>
    <name evidence="14" type="ORF">BN424_3572</name>
</gene>
<keyword evidence="6" id="KW-0418">Kinase</keyword>
<dbReference type="HOGENOM" id="CLU_036604_3_0_9"/>
<evidence type="ECO:0000256" key="7">
    <source>
        <dbReference type="ARBA" id="ARBA00022833"/>
    </source>
</evidence>
<sequence length="285" mass="30956">MQLYGSIEGGGTKFVCAIGDEQLEIVEKVVFKTTTPEETLKKVVQFFEEKRVSAIGMGMFGPLEQRVDHEKYGYITSTPKQGWANVDVVSQLKEVLNVPIYFTTDVNSSAYGEFISRGAVPGLVYYTIGTGIGAGIVLNGEIIGVTGHPEMGHVSVKRRLDDADFEGVCPYHKDCLEGLASGPTLQARLGILGERVALDHPVFELIGYYIAQACVQATLTLRPSVIVLGGGVMSSNLLEIVKKEFKKTLNNYIEIENIDTYLSLPTVVENGSATIGNFALAKKII</sequence>
<dbReference type="FunFam" id="3.30.420.40:FF:000136">
    <property type="entry name" value="Putative fructokinase"/>
    <property type="match status" value="1"/>
</dbReference>
<evidence type="ECO:0000313" key="15">
    <source>
        <dbReference type="Proteomes" id="UP000000212"/>
    </source>
</evidence>
<keyword evidence="3 14" id="KW-0808">Transferase</keyword>
<dbReference type="GO" id="GO:0005524">
    <property type="term" value="F:ATP binding"/>
    <property type="evidence" value="ECO:0007669"/>
    <property type="project" value="UniProtKB-KW"/>
</dbReference>
<evidence type="ECO:0000256" key="8">
    <source>
        <dbReference type="ARBA" id="ARBA00022840"/>
    </source>
</evidence>
<keyword evidence="4" id="KW-0479">Metal-binding</keyword>
<dbReference type="FunFam" id="3.30.420.40:FF:000153">
    <property type="entry name" value="Putative fructokinase"/>
    <property type="match status" value="1"/>
</dbReference>